<dbReference type="PROSITE" id="PS00039">
    <property type="entry name" value="DEAD_ATP_HELICASE"/>
    <property type="match status" value="1"/>
</dbReference>
<dbReference type="RefSeq" id="XP_020062728.1">
    <property type="nucleotide sequence ID" value="XM_020210533.1"/>
</dbReference>
<dbReference type="Proteomes" id="UP000094285">
    <property type="component" value="Unassembled WGS sequence"/>
</dbReference>
<evidence type="ECO:0000256" key="8">
    <source>
        <dbReference type="ARBA" id="ARBA00022917"/>
    </source>
</evidence>
<dbReference type="InterPro" id="IPR014001">
    <property type="entry name" value="Helicase_ATP-bd"/>
</dbReference>
<dbReference type="GO" id="GO:0003723">
    <property type="term" value="F:RNA binding"/>
    <property type="evidence" value="ECO:0007669"/>
    <property type="project" value="UniProtKB-KW"/>
</dbReference>
<evidence type="ECO:0000313" key="20">
    <source>
        <dbReference type="Proteomes" id="UP000094285"/>
    </source>
</evidence>
<evidence type="ECO:0000256" key="4">
    <source>
        <dbReference type="ARBA" id="ARBA00022801"/>
    </source>
</evidence>
<evidence type="ECO:0000256" key="3">
    <source>
        <dbReference type="ARBA" id="ARBA00022741"/>
    </source>
</evidence>
<dbReference type="AlphaFoldDB" id="A0A1E4SDR2"/>
<dbReference type="GO" id="GO:0016787">
    <property type="term" value="F:hydrolase activity"/>
    <property type="evidence" value="ECO:0007669"/>
    <property type="project" value="UniProtKB-KW"/>
</dbReference>
<dbReference type="Pfam" id="PF00270">
    <property type="entry name" value="DEAD"/>
    <property type="match status" value="1"/>
</dbReference>
<dbReference type="PROSITE" id="PS51192">
    <property type="entry name" value="HELICASE_ATP_BIND_1"/>
    <property type="match status" value="1"/>
</dbReference>
<keyword evidence="5 15" id="KW-0347">Helicase</keyword>
<dbReference type="PROSITE" id="PS51194">
    <property type="entry name" value="HELICASE_CTER"/>
    <property type="match status" value="1"/>
</dbReference>
<dbReference type="OrthoDB" id="10265785at2759"/>
<comment type="catalytic activity">
    <reaction evidence="13">
        <text>ATP + H2O = ADP + phosphate + H(+)</text>
        <dbReference type="Rhea" id="RHEA:13065"/>
        <dbReference type="ChEBI" id="CHEBI:15377"/>
        <dbReference type="ChEBI" id="CHEBI:15378"/>
        <dbReference type="ChEBI" id="CHEBI:30616"/>
        <dbReference type="ChEBI" id="CHEBI:43474"/>
        <dbReference type="ChEBI" id="CHEBI:456216"/>
        <dbReference type="EC" id="3.6.4.13"/>
    </reaction>
</comment>
<dbReference type="GeneID" id="30984669"/>
<evidence type="ECO:0000256" key="14">
    <source>
        <dbReference type="PROSITE-ProRule" id="PRU00552"/>
    </source>
</evidence>
<dbReference type="InterPro" id="IPR001650">
    <property type="entry name" value="Helicase_C-like"/>
</dbReference>
<evidence type="ECO:0000256" key="2">
    <source>
        <dbReference type="ARBA" id="ARBA00022540"/>
    </source>
</evidence>
<dbReference type="SUPFAM" id="SSF52540">
    <property type="entry name" value="P-loop containing nucleoside triphosphate hydrolases"/>
    <property type="match status" value="1"/>
</dbReference>
<dbReference type="GO" id="GO:0003724">
    <property type="term" value="F:RNA helicase activity"/>
    <property type="evidence" value="ECO:0007669"/>
    <property type="project" value="UniProtKB-EC"/>
</dbReference>
<organism evidence="19 20">
    <name type="scientific">Suhomyces tanzawaensis NRRL Y-17324</name>
    <dbReference type="NCBI Taxonomy" id="984487"/>
    <lineage>
        <taxon>Eukaryota</taxon>
        <taxon>Fungi</taxon>
        <taxon>Dikarya</taxon>
        <taxon>Ascomycota</taxon>
        <taxon>Saccharomycotina</taxon>
        <taxon>Pichiomycetes</taxon>
        <taxon>Debaryomycetaceae</taxon>
        <taxon>Suhomyces</taxon>
    </lineage>
</organism>
<dbReference type="GO" id="GO:0003743">
    <property type="term" value="F:translation initiation factor activity"/>
    <property type="evidence" value="ECO:0007669"/>
    <property type="project" value="UniProtKB-KW"/>
</dbReference>
<keyword evidence="7" id="KW-0694">RNA-binding</keyword>
<feature type="short sequence motif" description="Q motif" evidence="14">
    <location>
        <begin position="23"/>
        <end position="51"/>
    </location>
</feature>
<dbReference type="InterPro" id="IPR000629">
    <property type="entry name" value="RNA-helicase_DEAD-box_CS"/>
</dbReference>
<evidence type="ECO:0000256" key="13">
    <source>
        <dbReference type="ARBA" id="ARBA00047984"/>
    </source>
</evidence>
<keyword evidence="20" id="KW-1185">Reference proteome</keyword>
<evidence type="ECO:0000259" key="18">
    <source>
        <dbReference type="PROSITE" id="PS51195"/>
    </source>
</evidence>
<dbReference type="SMART" id="SM00487">
    <property type="entry name" value="DEXDc"/>
    <property type="match status" value="1"/>
</dbReference>
<dbReference type="GO" id="GO:0005524">
    <property type="term" value="F:ATP binding"/>
    <property type="evidence" value="ECO:0007669"/>
    <property type="project" value="UniProtKB-KW"/>
</dbReference>
<dbReference type="InterPro" id="IPR014014">
    <property type="entry name" value="RNA_helicase_DEAD_Q_motif"/>
</dbReference>
<evidence type="ECO:0000256" key="10">
    <source>
        <dbReference type="ARBA" id="ARBA00024412"/>
    </source>
</evidence>
<keyword evidence="8" id="KW-0648">Protein biosynthesis</keyword>
<dbReference type="PROSITE" id="PS51195">
    <property type="entry name" value="Q_MOTIF"/>
    <property type="match status" value="1"/>
</dbReference>
<keyword evidence="2 19" id="KW-0396">Initiation factor</keyword>
<sequence length="397" mass="44447">MASEGITEIDSGLIETNYDNVVYSFDDLNLKPSIVRGIFGYGYESPSAIQQRAILPITEGRDVLAQAQSGTGKTATFTISALQRIDETSNTTQALILAPTRELALQIKNVITSIGLYLKVTVHASIGGTSMQDDIEAFRSGVQVVVGTPGRVFDMIERRYFKTENVKMFILDEADEMLSSGFKEQIYNIFRLLPETTQVVLLSATMPQDVLEVTTKFMNNPVRILVKKDELTLEGIKQFFINVELEEYKFDCLCDLYDSISVTQAVIFCNTRSKVEFLTTKLKAENFTVSAIHADLPQADRDTIMKEFRSGSSRILISTDLLARGIDVQQVSLVINYDLPANKENYIHRIGRGGRFGRKGVAINFVTDRDVGMMREIEKFYSTQIKEMPADIGALFN</sequence>
<comment type="similarity">
    <text evidence="9">Belongs to the DEAD box helicase family. eIF4A subfamily.</text>
</comment>
<evidence type="ECO:0000256" key="12">
    <source>
        <dbReference type="ARBA" id="ARBA00032223"/>
    </source>
</evidence>
<protein>
    <recommendedName>
        <fullName evidence="10">ATP-dependent RNA helicase eIF4A</fullName>
        <ecNumber evidence="1">3.6.4.13</ecNumber>
    </recommendedName>
    <alternativeName>
        <fullName evidence="12">Eukaryotic initiation factor 4A</fullName>
    </alternativeName>
</protein>
<feature type="domain" description="Helicase ATP-binding" evidence="16">
    <location>
        <begin position="54"/>
        <end position="224"/>
    </location>
</feature>
<dbReference type="CDD" id="cd18787">
    <property type="entry name" value="SF2_C_DEAD"/>
    <property type="match status" value="1"/>
</dbReference>
<evidence type="ECO:0000256" key="6">
    <source>
        <dbReference type="ARBA" id="ARBA00022840"/>
    </source>
</evidence>
<dbReference type="InterPro" id="IPR027417">
    <property type="entry name" value="P-loop_NTPase"/>
</dbReference>
<dbReference type="STRING" id="984487.A0A1E4SDR2"/>
<name>A0A1E4SDR2_9ASCO</name>
<evidence type="ECO:0000256" key="5">
    <source>
        <dbReference type="ARBA" id="ARBA00022806"/>
    </source>
</evidence>
<proteinExistence type="inferred from homology"/>
<evidence type="ECO:0000259" key="16">
    <source>
        <dbReference type="PROSITE" id="PS51192"/>
    </source>
</evidence>
<gene>
    <name evidence="19" type="ORF">CANTADRAFT_56021</name>
</gene>
<evidence type="ECO:0000256" key="9">
    <source>
        <dbReference type="ARBA" id="ARBA00024352"/>
    </source>
</evidence>
<dbReference type="Gene3D" id="3.40.50.300">
    <property type="entry name" value="P-loop containing nucleotide triphosphate hydrolases"/>
    <property type="match status" value="2"/>
</dbReference>
<keyword evidence="4 15" id="KW-0378">Hydrolase</keyword>
<accession>A0A1E4SDR2</accession>
<feature type="domain" description="Helicase C-terminal" evidence="17">
    <location>
        <begin position="255"/>
        <end position="396"/>
    </location>
</feature>
<dbReference type="SMART" id="SM00490">
    <property type="entry name" value="HELICc"/>
    <property type="match status" value="1"/>
</dbReference>
<dbReference type="FunFam" id="3.40.50.300:FF:000089">
    <property type="entry name" value="Eukaryotic initiation factor 4A-II"/>
    <property type="match status" value="1"/>
</dbReference>
<dbReference type="Pfam" id="PF00271">
    <property type="entry name" value="Helicase_C"/>
    <property type="match status" value="1"/>
</dbReference>
<dbReference type="FunFam" id="3.40.50.300:FF:000031">
    <property type="entry name" value="Eukaryotic initiation factor 4A-III"/>
    <property type="match status" value="1"/>
</dbReference>
<keyword evidence="3 15" id="KW-0547">Nucleotide-binding</keyword>
<evidence type="ECO:0000256" key="11">
    <source>
        <dbReference type="ARBA" id="ARBA00024769"/>
    </source>
</evidence>
<keyword evidence="6 15" id="KW-0067">ATP-binding</keyword>
<feature type="domain" description="DEAD-box RNA helicase Q" evidence="18">
    <location>
        <begin position="23"/>
        <end position="51"/>
    </location>
</feature>
<evidence type="ECO:0000313" key="19">
    <source>
        <dbReference type="EMBL" id="ODV77606.1"/>
    </source>
</evidence>
<reference evidence="20" key="1">
    <citation type="submission" date="2016-05" db="EMBL/GenBank/DDBJ databases">
        <title>Comparative genomics of biotechnologically important yeasts.</title>
        <authorList>
            <consortium name="DOE Joint Genome Institute"/>
            <person name="Riley R."/>
            <person name="Haridas S."/>
            <person name="Wolfe K.H."/>
            <person name="Lopes M.R."/>
            <person name="Hittinger C.T."/>
            <person name="Goker M."/>
            <person name="Salamov A."/>
            <person name="Wisecaver J."/>
            <person name="Long T.M."/>
            <person name="Aerts A.L."/>
            <person name="Barry K."/>
            <person name="Choi C."/>
            <person name="Clum A."/>
            <person name="Coughlan A.Y."/>
            <person name="Deshpande S."/>
            <person name="Douglass A.P."/>
            <person name="Hanson S.J."/>
            <person name="Klenk H.-P."/>
            <person name="Labutti K."/>
            <person name="Lapidus A."/>
            <person name="Lindquist E."/>
            <person name="Lipzen A."/>
            <person name="Meier-Kolthoff J.P."/>
            <person name="Ohm R.A."/>
            <person name="Otillar R.P."/>
            <person name="Pangilinan J."/>
            <person name="Peng Y."/>
            <person name="Rokas A."/>
            <person name="Rosa C.A."/>
            <person name="Scheuner C."/>
            <person name="Sibirny A.A."/>
            <person name="Slot J.C."/>
            <person name="Stielow J.B."/>
            <person name="Sun H."/>
            <person name="Kurtzman C.P."/>
            <person name="Blackwell M."/>
            <person name="Grigoriev I.V."/>
            <person name="Jeffries T.W."/>
        </authorList>
    </citation>
    <scope>NUCLEOTIDE SEQUENCE [LARGE SCALE GENOMIC DNA]</scope>
    <source>
        <strain evidence="20">NRRL Y-17324</strain>
    </source>
</reference>
<dbReference type="PANTHER" id="PTHR47958">
    <property type="entry name" value="ATP-DEPENDENT RNA HELICASE DBP3"/>
    <property type="match status" value="1"/>
</dbReference>
<dbReference type="InterPro" id="IPR011545">
    <property type="entry name" value="DEAD/DEAH_box_helicase_dom"/>
</dbReference>
<evidence type="ECO:0000256" key="15">
    <source>
        <dbReference type="RuleBase" id="RU000492"/>
    </source>
</evidence>
<comment type="function">
    <text evidence="11">ATP-dependent RNA helicase which is a subunit of the eIF4F complex involved in cap recognition and is required for mRNA binding to ribosome. In the current model of translation initiation, eIF4A unwinds RNA secondary structures in the 5'-UTR of mRNAs which is necessary to allow efficient binding of the small ribosomal subunit, and subsequent scanning for the initiator codon.</text>
</comment>
<evidence type="ECO:0000256" key="1">
    <source>
        <dbReference type="ARBA" id="ARBA00012552"/>
    </source>
</evidence>
<dbReference type="EC" id="3.6.4.13" evidence="1"/>
<evidence type="ECO:0000259" key="17">
    <source>
        <dbReference type="PROSITE" id="PS51194"/>
    </source>
</evidence>
<evidence type="ECO:0000256" key="7">
    <source>
        <dbReference type="ARBA" id="ARBA00022884"/>
    </source>
</evidence>
<dbReference type="EMBL" id="KV453915">
    <property type="protein sequence ID" value="ODV77606.1"/>
    <property type="molecule type" value="Genomic_DNA"/>
</dbReference>